<dbReference type="GO" id="GO:0006094">
    <property type="term" value="P:gluconeogenesis"/>
    <property type="evidence" value="ECO:0007669"/>
    <property type="project" value="UniProtKB-KW"/>
</dbReference>
<evidence type="ECO:0000256" key="6">
    <source>
        <dbReference type="ARBA" id="ARBA00029321"/>
    </source>
</evidence>
<organism evidence="8">
    <name type="scientific">uncultured Rubrobacteraceae bacterium</name>
    <dbReference type="NCBI Taxonomy" id="349277"/>
    <lineage>
        <taxon>Bacteria</taxon>
        <taxon>Bacillati</taxon>
        <taxon>Actinomycetota</taxon>
        <taxon>Rubrobacteria</taxon>
        <taxon>Rubrobacterales</taxon>
        <taxon>Rubrobacteraceae</taxon>
        <taxon>environmental samples</taxon>
    </lineage>
</organism>
<evidence type="ECO:0000256" key="3">
    <source>
        <dbReference type="ARBA" id="ARBA00011952"/>
    </source>
</evidence>
<comment type="pathway">
    <text evidence="1">Carbohydrate degradation; glycolysis; D-glyceraldehyde 3-phosphate and glycerone phosphate from D-glucose: step 2/4.</text>
</comment>
<dbReference type="EC" id="5.3.1.9" evidence="3"/>
<sequence>MSTQAPDPFTTLLDLNSGSLDPERKVVERRLSDMAGMYLERYADGTADTVFYSVHEIPVPTTNSNLMSSTTVIQSGMVGREYYMTKGHFHKIRDRAEIYISLSGEGRLVMAKKDGHYTVEAMRRGTVNYVPGGWAHRSINVGDGPLVFFAVYPGDAGYDYGTVEEEGFPMLLVAGEDGPEVVPNPRYKGAAASEAG</sequence>
<dbReference type="GO" id="GO:0006096">
    <property type="term" value="P:glycolytic process"/>
    <property type="evidence" value="ECO:0007669"/>
    <property type="project" value="UniProtKB-UniPathway"/>
</dbReference>
<accession>A0A6J4P4K7</accession>
<dbReference type="EMBL" id="CADCVA010000056">
    <property type="protein sequence ID" value="CAA9404538.1"/>
    <property type="molecule type" value="Genomic_DNA"/>
</dbReference>
<dbReference type="InterPro" id="IPR010551">
    <property type="entry name" value="G6P_isomerase_prok"/>
</dbReference>
<evidence type="ECO:0000259" key="7">
    <source>
        <dbReference type="Pfam" id="PF06560"/>
    </source>
</evidence>
<protein>
    <recommendedName>
        <fullName evidence="3">glucose-6-phosphate isomerase</fullName>
        <ecNumber evidence="3">5.3.1.9</ecNumber>
    </recommendedName>
</protein>
<comment type="catalytic activity">
    <reaction evidence="6">
        <text>alpha-D-glucose 6-phosphate = beta-D-fructose 6-phosphate</text>
        <dbReference type="Rhea" id="RHEA:11816"/>
        <dbReference type="ChEBI" id="CHEBI:57634"/>
        <dbReference type="ChEBI" id="CHEBI:58225"/>
        <dbReference type="EC" id="5.3.1.9"/>
    </reaction>
</comment>
<dbReference type="InterPro" id="IPR014710">
    <property type="entry name" value="RmlC-like_jellyroll"/>
</dbReference>
<dbReference type="AlphaFoldDB" id="A0A6J4P4K7"/>
<evidence type="ECO:0000256" key="2">
    <source>
        <dbReference type="ARBA" id="ARBA00006542"/>
    </source>
</evidence>
<evidence type="ECO:0000256" key="1">
    <source>
        <dbReference type="ARBA" id="ARBA00004926"/>
    </source>
</evidence>
<dbReference type="GO" id="GO:0004347">
    <property type="term" value="F:glucose-6-phosphate isomerase activity"/>
    <property type="evidence" value="ECO:0007669"/>
    <property type="project" value="UniProtKB-EC"/>
</dbReference>
<name>A0A6J4P4K7_9ACTN</name>
<evidence type="ECO:0000313" key="8">
    <source>
        <dbReference type="EMBL" id="CAA9404538.1"/>
    </source>
</evidence>
<keyword evidence="5" id="KW-0324">Glycolysis</keyword>
<dbReference type="SUPFAM" id="SSF51182">
    <property type="entry name" value="RmlC-like cupins"/>
    <property type="match status" value="1"/>
</dbReference>
<dbReference type="CDD" id="cd02218">
    <property type="entry name" value="cupin_PGI"/>
    <property type="match status" value="1"/>
</dbReference>
<gene>
    <name evidence="8" type="ORF">AVDCRST_MAG82-401</name>
</gene>
<comment type="similarity">
    <text evidence="2">Belongs to the archaeal-type GPI family.</text>
</comment>
<dbReference type="UniPathway" id="UPA00109">
    <property type="reaction ID" value="UER00181"/>
</dbReference>
<keyword evidence="4" id="KW-0312">Gluconeogenesis</keyword>
<evidence type="ECO:0000256" key="5">
    <source>
        <dbReference type="ARBA" id="ARBA00023152"/>
    </source>
</evidence>
<feature type="domain" description="Glucose-6-phosphate isomerase prokaryote" evidence="7">
    <location>
        <begin position="29"/>
        <end position="166"/>
    </location>
</feature>
<proteinExistence type="inferred from homology"/>
<dbReference type="GO" id="GO:0005737">
    <property type="term" value="C:cytoplasm"/>
    <property type="evidence" value="ECO:0007669"/>
    <property type="project" value="InterPro"/>
</dbReference>
<reference evidence="8" key="1">
    <citation type="submission" date="2020-02" db="EMBL/GenBank/DDBJ databases">
        <authorList>
            <person name="Meier V. D."/>
        </authorList>
    </citation>
    <scope>NUCLEOTIDE SEQUENCE</scope>
    <source>
        <strain evidence="8">AVDCRST_MAG82</strain>
    </source>
</reference>
<dbReference type="InterPro" id="IPR011051">
    <property type="entry name" value="RmlC_Cupin_sf"/>
</dbReference>
<evidence type="ECO:0000256" key="4">
    <source>
        <dbReference type="ARBA" id="ARBA00022432"/>
    </source>
</evidence>
<dbReference type="Pfam" id="PF06560">
    <property type="entry name" value="GPI"/>
    <property type="match status" value="1"/>
</dbReference>
<dbReference type="Gene3D" id="2.60.120.10">
    <property type="entry name" value="Jelly Rolls"/>
    <property type="match status" value="1"/>
</dbReference>